<accession>A0A897MY49</accession>
<dbReference type="KEGG" id="hara:AArcS_2065"/>
<dbReference type="RefSeq" id="WP_238477322.1">
    <property type="nucleotide sequence ID" value="NZ_CP064786.1"/>
</dbReference>
<feature type="transmembrane region" description="Helical" evidence="1">
    <location>
        <begin position="40"/>
        <end position="64"/>
    </location>
</feature>
<protein>
    <submittedName>
        <fullName evidence="2">Putative membrane protein</fullName>
    </submittedName>
</protein>
<evidence type="ECO:0000256" key="1">
    <source>
        <dbReference type="SAM" id="Phobius"/>
    </source>
</evidence>
<sequence length="65" mass="6507">MTTQSAQPTDKGTGYAVLFGVLATISAAVMYVGATSLAPQMVGAVGFASVLVFGALAILALHVYS</sequence>
<keyword evidence="1" id="KW-0812">Transmembrane</keyword>
<dbReference type="Proteomes" id="UP000663586">
    <property type="component" value="Chromosome"/>
</dbReference>
<gene>
    <name evidence="2" type="ORF">AArcS_2065</name>
</gene>
<evidence type="ECO:0000313" key="2">
    <source>
        <dbReference type="EMBL" id="QSG03265.1"/>
    </source>
</evidence>
<dbReference type="Pfam" id="PF24369">
    <property type="entry name" value="DUF7525"/>
    <property type="match status" value="1"/>
</dbReference>
<evidence type="ECO:0000313" key="3">
    <source>
        <dbReference type="Proteomes" id="UP000663586"/>
    </source>
</evidence>
<dbReference type="AlphaFoldDB" id="A0A897MY49"/>
<dbReference type="InterPro" id="IPR055947">
    <property type="entry name" value="DUF7525"/>
</dbReference>
<name>A0A897MY49_9EURY</name>
<keyword evidence="1" id="KW-1133">Transmembrane helix</keyword>
<proteinExistence type="predicted"/>
<dbReference type="EMBL" id="CP064786">
    <property type="protein sequence ID" value="QSG03265.1"/>
    <property type="molecule type" value="Genomic_DNA"/>
</dbReference>
<organism evidence="2 3">
    <name type="scientific">Natranaeroarchaeum sulfidigenes</name>
    <dbReference type="NCBI Taxonomy" id="2784880"/>
    <lineage>
        <taxon>Archaea</taxon>
        <taxon>Methanobacteriati</taxon>
        <taxon>Methanobacteriota</taxon>
        <taxon>Stenosarchaea group</taxon>
        <taxon>Halobacteria</taxon>
        <taxon>Halobacteriales</taxon>
        <taxon>Natronoarchaeaceae</taxon>
        <taxon>Natranaeroarchaeum</taxon>
    </lineage>
</organism>
<dbReference type="GeneID" id="70685441"/>
<feature type="transmembrane region" description="Helical" evidence="1">
    <location>
        <begin position="12"/>
        <end position="34"/>
    </location>
</feature>
<reference evidence="2" key="1">
    <citation type="submission" date="2020-11" db="EMBL/GenBank/DDBJ databases">
        <title>Carbohydrate-dependent, anaerobic sulfur respiration: A novel catabolism in halophilic archaea.</title>
        <authorList>
            <person name="Sorokin D.Y."/>
            <person name="Messina E."/>
            <person name="Smedile F."/>
            <person name="La Cono V."/>
            <person name="Hallsworth J.E."/>
            <person name="Yakimov M.M."/>
        </authorList>
    </citation>
    <scope>NUCLEOTIDE SEQUENCE</scope>
    <source>
        <strain evidence="2">AArc-S</strain>
    </source>
</reference>
<keyword evidence="1" id="KW-0472">Membrane</keyword>
<keyword evidence="3" id="KW-1185">Reference proteome</keyword>